<protein>
    <submittedName>
        <fullName evidence="1">Uncharacterized protein</fullName>
    </submittedName>
</protein>
<proteinExistence type="predicted"/>
<evidence type="ECO:0000313" key="2">
    <source>
        <dbReference type="Proteomes" id="UP000244810"/>
    </source>
</evidence>
<reference evidence="1 2" key="1">
    <citation type="journal article" date="2011" name="Syst. Appl. Microbiol.">
        <title>Defluviimonas denitrificans gen. nov., sp. nov., and Pararhodobacter aggregans gen. nov., sp. nov., non-phototrophic Rhodobacteraceae from the biofilter of a marine aquaculture.</title>
        <authorList>
            <person name="Foesel B.U."/>
            <person name="Drake H.L."/>
            <person name="Schramm A."/>
        </authorList>
    </citation>
    <scope>NUCLEOTIDE SEQUENCE [LARGE SCALE GENOMIC DNA]</scope>
    <source>
        <strain evidence="1 2">D1-19</strain>
    </source>
</reference>
<gene>
    <name evidence="1" type="ORF">DDE23_00600</name>
</gene>
<dbReference type="RefSeq" id="WP_107749446.1">
    <property type="nucleotide sequence ID" value="NZ_QBKF01000001.1"/>
</dbReference>
<evidence type="ECO:0000313" key="1">
    <source>
        <dbReference type="EMBL" id="PVE48940.1"/>
    </source>
</evidence>
<sequence>MAVLTREQLHDAVTHYMRANRNRQISGAEIACAVYQTDAPTGWQKLQATRAAAQIGPRLGLRFVRRGNVPTWLHPLVAAQRFNTVMQTLGLPA</sequence>
<accession>A0A2T7UVY4</accession>
<comment type="caution">
    <text evidence="1">The sequence shown here is derived from an EMBL/GenBank/DDBJ whole genome shotgun (WGS) entry which is preliminary data.</text>
</comment>
<dbReference type="EMBL" id="QDDR01000001">
    <property type="protein sequence ID" value="PVE48940.1"/>
    <property type="molecule type" value="Genomic_DNA"/>
</dbReference>
<organism evidence="1 2">
    <name type="scientific">Pararhodobacter aggregans</name>
    <dbReference type="NCBI Taxonomy" id="404875"/>
    <lineage>
        <taxon>Bacteria</taxon>
        <taxon>Pseudomonadati</taxon>
        <taxon>Pseudomonadota</taxon>
        <taxon>Alphaproteobacteria</taxon>
        <taxon>Rhodobacterales</taxon>
        <taxon>Paracoccaceae</taxon>
        <taxon>Pararhodobacter</taxon>
    </lineage>
</organism>
<name>A0A2T7UVY4_9RHOB</name>
<dbReference type="AlphaFoldDB" id="A0A2T7UVY4"/>
<keyword evidence="2" id="KW-1185">Reference proteome</keyword>
<dbReference type="Proteomes" id="UP000244810">
    <property type="component" value="Unassembled WGS sequence"/>
</dbReference>